<dbReference type="InterPro" id="IPR006626">
    <property type="entry name" value="PbH1"/>
</dbReference>
<dbReference type="SUPFAM" id="SSF51126">
    <property type="entry name" value="Pectin lyase-like"/>
    <property type="match status" value="1"/>
</dbReference>
<dbReference type="RefSeq" id="WP_200826032.1">
    <property type="nucleotide sequence ID" value="NZ_FWXV01000013.1"/>
</dbReference>
<dbReference type="Gene3D" id="2.160.20.10">
    <property type="entry name" value="Single-stranded right-handed beta-helix, Pectin lyase-like"/>
    <property type="match status" value="1"/>
</dbReference>
<dbReference type="PROSITE" id="PS51318">
    <property type="entry name" value="TAT"/>
    <property type="match status" value="1"/>
</dbReference>
<dbReference type="Proteomes" id="UP000192674">
    <property type="component" value="Unassembled WGS sequence"/>
</dbReference>
<reference evidence="5 6" key="1">
    <citation type="submission" date="2017-04" db="EMBL/GenBank/DDBJ databases">
        <authorList>
            <person name="Afonso C.L."/>
            <person name="Miller P.J."/>
            <person name="Scott M.A."/>
            <person name="Spackman E."/>
            <person name="Goraichik I."/>
            <person name="Dimitrov K.M."/>
            <person name="Suarez D.L."/>
            <person name="Swayne D.E."/>
        </authorList>
    </citation>
    <scope>NUCLEOTIDE SEQUENCE [LARGE SCALE GENOMIC DNA]</scope>
    <source>
        <strain evidence="5 6">DSM 43828</strain>
    </source>
</reference>
<dbReference type="InterPro" id="IPR011050">
    <property type="entry name" value="Pectin_lyase_fold/virulence"/>
</dbReference>
<proteinExistence type="inferred from homology"/>
<evidence type="ECO:0000256" key="3">
    <source>
        <dbReference type="ARBA" id="ARBA00023295"/>
    </source>
</evidence>
<dbReference type="InterPro" id="IPR012334">
    <property type="entry name" value="Pectin_lyas_fold"/>
</dbReference>
<dbReference type="GO" id="GO:0005975">
    <property type="term" value="P:carbohydrate metabolic process"/>
    <property type="evidence" value="ECO:0007669"/>
    <property type="project" value="InterPro"/>
</dbReference>
<keyword evidence="3 4" id="KW-0326">Glycosidase</keyword>
<evidence type="ECO:0000313" key="6">
    <source>
        <dbReference type="Proteomes" id="UP000192674"/>
    </source>
</evidence>
<evidence type="ECO:0000256" key="2">
    <source>
        <dbReference type="ARBA" id="ARBA00022801"/>
    </source>
</evidence>
<dbReference type="InterPro" id="IPR000743">
    <property type="entry name" value="Glyco_hydro_28"/>
</dbReference>
<evidence type="ECO:0000256" key="1">
    <source>
        <dbReference type="ARBA" id="ARBA00008834"/>
    </source>
</evidence>
<dbReference type="SMART" id="SM00710">
    <property type="entry name" value="PbH1"/>
    <property type="match status" value="5"/>
</dbReference>
<evidence type="ECO:0000256" key="4">
    <source>
        <dbReference type="RuleBase" id="RU361169"/>
    </source>
</evidence>
<accession>A0A1Y5Y689</accession>
<keyword evidence="6" id="KW-1185">Reference proteome</keyword>
<dbReference type="GO" id="GO:0004650">
    <property type="term" value="F:polygalacturonase activity"/>
    <property type="evidence" value="ECO:0007669"/>
    <property type="project" value="InterPro"/>
</dbReference>
<keyword evidence="2 4" id="KW-0378">Hydrolase</keyword>
<dbReference type="InterPro" id="IPR006311">
    <property type="entry name" value="TAT_signal"/>
</dbReference>
<dbReference type="Pfam" id="PF00295">
    <property type="entry name" value="Glyco_hydro_28"/>
    <property type="match status" value="1"/>
</dbReference>
<dbReference type="AlphaFoldDB" id="A0A1Y5Y689"/>
<gene>
    <name evidence="5" type="ORF">SAMN05661093_09666</name>
</gene>
<dbReference type="PANTHER" id="PTHR31339:SF9">
    <property type="entry name" value="PLASMIN AND FIBRONECTIN-BINDING PROTEIN A"/>
    <property type="match status" value="1"/>
</dbReference>
<protein>
    <submittedName>
        <fullName evidence="5">Glycosyl hydrolases family 28</fullName>
    </submittedName>
</protein>
<dbReference type="InterPro" id="IPR051801">
    <property type="entry name" value="GH28_Enzymes"/>
</dbReference>
<sequence>MSSSHTRRDVLRGVGLVAGGMLAGTGFALSALPAAAEVKPPDQWRLVPQILARIRPPTFPHRIFDITAYGAVGDGRTKNTNSINNAIEDCSRTGGGRVLVPEGTFLTGGIRMRTGVDLHVAAGATLKFSNDPKDFLPLVLVRWEGTLCYNYQAFIYAYQQRDMAITGSGTIDGDAPNGPWPSWGAGSTPELRKMGEDGVPVEQRIMGEGKRMRPNMIQFIDCQNLLFQDVFLRNPAMWTLHPVFCTNVTVRNVHIYSTNSQGDGVDLDSTSYAHVINSRFNTNDDCVVLKSGRDADGRRIGIPTSNVVVERCKFSGRWGGITVGSEMSGGVRNAFCRDCEINAPGFPGRYPIKHALYIKTNKDRGGVIDGIHLRNIKGRNVEREILFVSMYYSGGGSGTHFPQINNVTVDGMTIAGGRKAIHFDGFPESHIRDVTIANSEFTAIVEPNTIRNTDNIVLRNVRINGTPVD</sequence>
<dbReference type="EMBL" id="FWXV01000013">
    <property type="protein sequence ID" value="SMD26086.1"/>
    <property type="molecule type" value="Genomic_DNA"/>
</dbReference>
<dbReference type="PANTHER" id="PTHR31339">
    <property type="entry name" value="PECTIN LYASE-RELATED"/>
    <property type="match status" value="1"/>
</dbReference>
<comment type="similarity">
    <text evidence="1 4">Belongs to the glycosyl hydrolase 28 family.</text>
</comment>
<name>A0A1Y5Y689_KIBAR</name>
<organism evidence="5 6">
    <name type="scientific">Kibdelosporangium aridum</name>
    <dbReference type="NCBI Taxonomy" id="2030"/>
    <lineage>
        <taxon>Bacteria</taxon>
        <taxon>Bacillati</taxon>
        <taxon>Actinomycetota</taxon>
        <taxon>Actinomycetes</taxon>
        <taxon>Pseudonocardiales</taxon>
        <taxon>Pseudonocardiaceae</taxon>
        <taxon>Kibdelosporangium</taxon>
    </lineage>
</organism>
<evidence type="ECO:0000313" key="5">
    <source>
        <dbReference type="EMBL" id="SMD26086.1"/>
    </source>
</evidence>